<evidence type="ECO:0000256" key="6">
    <source>
        <dbReference type="ARBA" id="ARBA00022741"/>
    </source>
</evidence>
<dbReference type="GO" id="GO:0004385">
    <property type="term" value="F:GMP kinase activity"/>
    <property type="evidence" value="ECO:0007669"/>
    <property type="project" value="UniProtKB-UniRule"/>
</dbReference>
<comment type="subcellular location">
    <subcellularLocation>
        <location evidence="11">Cytoplasm</location>
    </subcellularLocation>
</comment>
<keyword evidence="11" id="KW-0963">Cytoplasm</keyword>
<dbReference type="InterPro" id="IPR008144">
    <property type="entry name" value="Guanylate_kin-like_dom"/>
</dbReference>
<evidence type="ECO:0000256" key="7">
    <source>
        <dbReference type="ARBA" id="ARBA00022777"/>
    </source>
</evidence>
<evidence type="ECO:0000256" key="8">
    <source>
        <dbReference type="ARBA" id="ARBA00022840"/>
    </source>
</evidence>
<dbReference type="InterPro" id="IPR017665">
    <property type="entry name" value="Guanylate_kinase"/>
</dbReference>
<sequence>MFTKGNLIILSGPSGTGKGTVCKKLLINNKNVFYSISATTRLPRPGERNGREYWFLSKKDFEKMIKGNKLLEWAKVYDNYYGTPLDKVNELREQGRDVLLEIDTQGALSVMKKAADGVFIFLLPPSLRELEKRIRGRGTETQEIIRKRLDAAVGEISLGTKYHYLVVNKNVTEAVNQISAIITAEHCRTDRNLGIIDKVKNEEI</sequence>
<evidence type="ECO:0000313" key="13">
    <source>
        <dbReference type="EMBL" id="TCS80918.1"/>
    </source>
</evidence>
<dbReference type="PANTHER" id="PTHR23117">
    <property type="entry name" value="GUANYLATE KINASE-RELATED"/>
    <property type="match status" value="1"/>
</dbReference>
<evidence type="ECO:0000259" key="12">
    <source>
        <dbReference type="PROSITE" id="PS50052"/>
    </source>
</evidence>
<keyword evidence="6 11" id="KW-0547">Nucleotide-binding</keyword>
<dbReference type="SUPFAM" id="SSF52540">
    <property type="entry name" value="P-loop containing nucleoside triphosphate hydrolases"/>
    <property type="match status" value="1"/>
</dbReference>
<evidence type="ECO:0000256" key="5">
    <source>
        <dbReference type="ARBA" id="ARBA00022679"/>
    </source>
</evidence>
<protein>
    <recommendedName>
        <fullName evidence="4 11">Guanylate kinase</fullName>
        <ecNumber evidence="3 11">2.7.4.8</ecNumber>
    </recommendedName>
    <alternativeName>
        <fullName evidence="9 11">GMP kinase</fullName>
    </alternativeName>
</protein>
<dbReference type="InterPro" id="IPR027417">
    <property type="entry name" value="P-loop_NTPase"/>
</dbReference>
<feature type="domain" description="Guanylate kinase-like" evidence="12">
    <location>
        <begin position="5"/>
        <end position="183"/>
    </location>
</feature>
<keyword evidence="14" id="KW-1185">Reference proteome</keyword>
<dbReference type="GO" id="GO:0005829">
    <property type="term" value="C:cytosol"/>
    <property type="evidence" value="ECO:0007669"/>
    <property type="project" value="TreeGrafter"/>
</dbReference>
<evidence type="ECO:0000256" key="2">
    <source>
        <dbReference type="ARBA" id="ARBA00005790"/>
    </source>
</evidence>
<dbReference type="AlphaFoldDB" id="A0A4R3KCS3"/>
<dbReference type="OrthoDB" id="9808150at2"/>
<dbReference type="FunFam" id="3.30.63.10:FF:000002">
    <property type="entry name" value="Guanylate kinase 1"/>
    <property type="match status" value="1"/>
</dbReference>
<dbReference type="RefSeq" id="WP_132547619.1">
    <property type="nucleotide sequence ID" value="NZ_SMAA01000003.1"/>
</dbReference>
<accession>A0A4R3KCS3</accession>
<name>A0A4R3KCS3_9FIRM</name>
<dbReference type="Proteomes" id="UP000295188">
    <property type="component" value="Unassembled WGS sequence"/>
</dbReference>
<dbReference type="InterPro" id="IPR020590">
    <property type="entry name" value="Guanylate_kinase_CS"/>
</dbReference>
<comment type="catalytic activity">
    <reaction evidence="10 11">
        <text>GMP + ATP = GDP + ADP</text>
        <dbReference type="Rhea" id="RHEA:20780"/>
        <dbReference type="ChEBI" id="CHEBI:30616"/>
        <dbReference type="ChEBI" id="CHEBI:58115"/>
        <dbReference type="ChEBI" id="CHEBI:58189"/>
        <dbReference type="ChEBI" id="CHEBI:456216"/>
        <dbReference type="EC" id="2.7.4.8"/>
    </reaction>
</comment>
<dbReference type="EC" id="2.7.4.8" evidence="3 11"/>
<comment type="caution">
    <text evidence="13">The sequence shown here is derived from an EMBL/GenBank/DDBJ whole genome shotgun (WGS) entry which is preliminary data.</text>
</comment>
<evidence type="ECO:0000256" key="1">
    <source>
        <dbReference type="ARBA" id="ARBA00003531"/>
    </source>
</evidence>
<keyword evidence="8 11" id="KW-0067">ATP-binding</keyword>
<feature type="binding site" evidence="11">
    <location>
        <begin position="12"/>
        <end position="19"/>
    </location>
    <ligand>
        <name>ATP</name>
        <dbReference type="ChEBI" id="CHEBI:30616"/>
    </ligand>
</feature>
<comment type="similarity">
    <text evidence="2 11">Belongs to the guanylate kinase family.</text>
</comment>
<reference evidence="13 14" key="1">
    <citation type="submission" date="2019-03" db="EMBL/GenBank/DDBJ databases">
        <title>Genomic Encyclopedia of Type Strains, Phase IV (KMG-IV): sequencing the most valuable type-strain genomes for metagenomic binning, comparative biology and taxonomic classification.</title>
        <authorList>
            <person name="Goeker M."/>
        </authorList>
    </citation>
    <scope>NUCLEOTIDE SEQUENCE [LARGE SCALE GENOMIC DNA]</scope>
    <source>
        <strain evidence="13 14">DSM 20467</strain>
    </source>
</reference>
<dbReference type="SMART" id="SM00072">
    <property type="entry name" value="GuKc"/>
    <property type="match status" value="1"/>
</dbReference>
<evidence type="ECO:0000313" key="14">
    <source>
        <dbReference type="Proteomes" id="UP000295188"/>
    </source>
</evidence>
<dbReference type="Gene3D" id="3.30.63.10">
    <property type="entry name" value="Guanylate Kinase phosphate binding domain"/>
    <property type="match status" value="1"/>
</dbReference>
<evidence type="ECO:0000256" key="4">
    <source>
        <dbReference type="ARBA" id="ARBA00016296"/>
    </source>
</evidence>
<keyword evidence="5 11" id="KW-0808">Transferase</keyword>
<dbReference type="PROSITE" id="PS00856">
    <property type="entry name" value="GUANYLATE_KINASE_1"/>
    <property type="match status" value="1"/>
</dbReference>
<evidence type="ECO:0000256" key="10">
    <source>
        <dbReference type="ARBA" id="ARBA00048594"/>
    </source>
</evidence>
<proteinExistence type="inferred from homology"/>
<evidence type="ECO:0000256" key="3">
    <source>
        <dbReference type="ARBA" id="ARBA00012961"/>
    </source>
</evidence>
<dbReference type="InterPro" id="IPR008145">
    <property type="entry name" value="GK/Ca_channel_bsu"/>
</dbReference>
<dbReference type="CDD" id="cd00071">
    <property type="entry name" value="GMPK"/>
    <property type="match status" value="1"/>
</dbReference>
<gene>
    <name evidence="11" type="primary">gmk</name>
    <name evidence="13" type="ORF">EDC37_10388</name>
</gene>
<dbReference type="GO" id="GO:0005524">
    <property type="term" value="F:ATP binding"/>
    <property type="evidence" value="ECO:0007669"/>
    <property type="project" value="UniProtKB-UniRule"/>
</dbReference>
<comment type="function">
    <text evidence="1 11">Essential for recycling GMP and indirectly, cGMP.</text>
</comment>
<dbReference type="PROSITE" id="PS50052">
    <property type="entry name" value="GUANYLATE_KINASE_2"/>
    <property type="match status" value="1"/>
</dbReference>
<dbReference type="NCBIfam" id="TIGR03263">
    <property type="entry name" value="guanyl_kin"/>
    <property type="match status" value="1"/>
</dbReference>
<dbReference type="Gene3D" id="3.40.50.300">
    <property type="entry name" value="P-loop containing nucleotide triphosphate hydrolases"/>
    <property type="match status" value="2"/>
</dbReference>
<dbReference type="HAMAP" id="MF_00328">
    <property type="entry name" value="Guanylate_kinase"/>
    <property type="match status" value="1"/>
</dbReference>
<evidence type="ECO:0000256" key="9">
    <source>
        <dbReference type="ARBA" id="ARBA00030128"/>
    </source>
</evidence>
<evidence type="ECO:0000256" key="11">
    <source>
        <dbReference type="HAMAP-Rule" id="MF_00328"/>
    </source>
</evidence>
<dbReference type="Pfam" id="PF00625">
    <property type="entry name" value="Guanylate_kin"/>
    <property type="match status" value="1"/>
</dbReference>
<dbReference type="EMBL" id="SMAA01000003">
    <property type="protein sequence ID" value="TCS80918.1"/>
    <property type="molecule type" value="Genomic_DNA"/>
</dbReference>
<dbReference type="PANTHER" id="PTHR23117:SF13">
    <property type="entry name" value="GUANYLATE KINASE"/>
    <property type="match status" value="1"/>
</dbReference>
<organism evidence="13 14">
    <name type="scientific">Pectinatus cerevisiiphilus</name>
    <dbReference type="NCBI Taxonomy" id="86956"/>
    <lineage>
        <taxon>Bacteria</taxon>
        <taxon>Bacillati</taxon>
        <taxon>Bacillota</taxon>
        <taxon>Negativicutes</taxon>
        <taxon>Selenomonadales</taxon>
        <taxon>Selenomonadaceae</taxon>
        <taxon>Pectinatus</taxon>
    </lineage>
</organism>
<keyword evidence="7 11" id="KW-0418">Kinase</keyword>